<keyword evidence="8 15" id="KW-0378">Hydrolase</keyword>
<dbReference type="SUPFAM" id="SSF54556">
    <property type="entry name" value="Chitinase insertion domain"/>
    <property type="match status" value="1"/>
</dbReference>
<dbReference type="GO" id="GO:0000272">
    <property type="term" value="P:polysaccharide catabolic process"/>
    <property type="evidence" value="ECO:0007669"/>
    <property type="project" value="UniProtKB-KW"/>
</dbReference>
<evidence type="ECO:0000256" key="9">
    <source>
        <dbReference type="ARBA" id="ARBA00023024"/>
    </source>
</evidence>
<dbReference type="Pfam" id="PF00232">
    <property type="entry name" value="Glyco_hydro_1"/>
    <property type="match status" value="1"/>
</dbReference>
<dbReference type="InterPro" id="IPR017853">
    <property type="entry name" value="GH"/>
</dbReference>
<evidence type="ECO:0000256" key="2">
    <source>
        <dbReference type="ARBA" id="ARBA00009121"/>
    </source>
</evidence>
<keyword evidence="17" id="KW-0812">Transmembrane</keyword>
<dbReference type="InterPro" id="IPR029070">
    <property type="entry name" value="Chitinase_insertion_sf"/>
</dbReference>
<evidence type="ECO:0000256" key="12">
    <source>
        <dbReference type="ARBA" id="ARBA00023277"/>
    </source>
</evidence>
<comment type="subunit">
    <text evidence="4">Homodimer.</text>
</comment>
<dbReference type="Pfam" id="PF01607">
    <property type="entry name" value="CBM_14"/>
    <property type="match status" value="1"/>
</dbReference>
<dbReference type="GO" id="GO:0008422">
    <property type="term" value="F:beta-glucosidase activity"/>
    <property type="evidence" value="ECO:0007669"/>
    <property type="project" value="TreeGrafter"/>
</dbReference>
<dbReference type="SUPFAM" id="SSF57625">
    <property type="entry name" value="Invertebrate chitin-binding proteins"/>
    <property type="match status" value="1"/>
</dbReference>
<dbReference type="FunFam" id="3.10.50.10:FF:000004">
    <property type="entry name" value="Chitinase 5"/>
    <property type="match status" value="1"/>
</dbReference>
<dbReference type="SMART" id="SM00494">
    <property type="entry name" value="ChtBD2"/>
    <property type="match status" value="1"/>
</dbReference>
<evidence type="ECO:0000256" key="11">
    <source>
        <dbReference type="ARBA" id="ARBA00023180"/>
    </source>
</evidence>
<dbReference type="SMART" id="SM00636">
    <property type="entry name" value="Glyco_18"/>
    <property type="match status" value="1"/>
</dbReference>
<evidence type="ECO:0000256" key="17">
    <source>
        <dbReference type="SAM" id="Phobius"/>
    </source>
</evidence>
<sequence>MTGNYHRILLGAIIYSLFYGASVIKAEDKARIVCYFSNWAIYRPGLGRYGIEDIPVEMCTHLIYSFIGVDDSTWQVLVIDPELDIDDKGFRNFTNLRKKYPEVKYMIAVGGWAEGGKKYSQMVASSDRRRKFIKSVIEFMKEYDFDGFDLDWEYPAATDRGGSFSDKDKFFYFVEELRRSFDKEGRGWEITMAVPVAKFRLQEGYHVPELCELLDAIHCMTYDLRGNWAGFADVHSPLYKRPHDQYAYAKLNVNDGVQLWVDMGCSPKKLVIGVPFYGRTFTLSAGNKNYNLGTYINKEAGGGAPGPYTNASGFLAYYEICTETQDKEKGWTVKYDDVGECPYTYKGTQWIGYEDEGSLQIKMDWIKSKGYAGAMTWAIDMDDFQGLCGDKNALMNVLYKGMRNYRVPEPSIVTTPRPEWARPPSTQSSGNEPDVQLEPTTRKPTTMKPATKKTTTVRTTRRTTTELPIEMTTNEVMTTRRTTRRKKKKTTTVPSTTTTTTESVPEEVGNEKPESAFEEEGETSSVGKPDCADPNTDREKLYEDEDDCTIFWRCDQDRAASFNCETGLVFNKNGCDWPANAIREKCKTLDDFKDDVDEDKVVEIKTEMIEMEKVRGEETKDEVVDKVKEEVVEQPKDKIFCFSCDVMKVEFLLMKLLIFVFSFVTMKLVLLNLLLVGLSVYINFSKANFVALQEGLRIGVASSAYQIEGGWNEDGKEMSIWDTYTHNHPEIILDGSNGDVSANSYHFFNKDIEAIKEVGFQFYRFSISWPRVMKNATFPNLKGLEYYDKIIDSLLENNIEPIITMYHWDLPQFLQDFGGFANPLIVDYFKLYSDVIFEHFGDRVKKWITFNEPHNFCLDGYGIGINAPGLAASGVGEYLCAHYVLQSHAAAFHLYKEKYFEKQKGEIGISLVSRFFYPKDETVDQSLVERIMQFRLGWFANPIYTKDGDYPSIMIDVIGNKSKAEGRPWSRLPKMSEEMRKSLIGSADFFALNYYTSRIIKPRVETLNETSFESDTGTVYLTDQSWLQGKSRWLFSVPEGLHDVLQWIKEKYDNPKVMISENGFSDEGELEDDTRINYFKDHLTSVIKARRNGCNVVSYTAWSIIDNFEWAKGYTEKFGIFSVNMTSDQRERTPKKSALFFKHLIANQTMI</sequence>
<dbReference type="STRING" id="568069.A0A1J1HKY8"/>
<comment type="similarity">
    <text evidence="2">Belongs to the glycosyl hydrolase 18 family. Chitinase class II subfamily.</text>
</comment>
<comment type="similarity">
    <text evidence="3">Belongs to the glycosyl hydrolase 1 family.</text>
</comment>
<evidence type="ECO:0000256" key="10">
    <source>
        <dbReference type="ARBA" id="ARBA00023157"/>
    </source>
</evidence>
<name>A0A1J1HKY8_9DIPT</name>
<organism evidence="21 22">
    <name type="scientific">Clunio marinus</name>
    <dbReference type="NCBI Taxonomy" id="568069"/>
    <lineage>
        <taxon>Eukaryota</taxon>
        <taxon>Metazoa</taxon>
        <taxon>Ecdysozoa</taxon>
        <taxon>Arthropoda</taxon>
        <taxon>Hexapoda</taxon>
        <taxon>Insecta</taxon>
        <taxon>Pterygota</taxon>
        <taxon>Neoptera</taxon>
        <taxon>Endopterygota</taxon>
        <taxon>Diptera</taxon>
        <taxon>Nematocera</taxon>
        <taxon>Chironomoidea</taxon>
        <taxon>Chironomidae</taxon>
        <taxon>Clunio</taxon>
    </lineage>
</organism>
<evidence type="ECO:0000259" key="19">
    <source>
        <dbReference type="PROSITE" id="PS50940"/>
    </source>
</evidence>
<keyword evidence="17" id="KW-0472">Membrane</keyword>
<dbReference type="PANTHER" id="PTHR10353:SF36">
    <property type="entry name" value="LP05116P"/>
    <property type="match status" value="1"/>
</dbReference>
<accession>A0A1J1HKY8</accession>
<feature type="region of interest" description="Disordered" evidence="16">
    <location>
        <begin position="409"/>
        <end position="461"/>
    </location>
</feature>
<dbReference type="InterPro" id="IPR011583">
    <property type="entry name" value="Chitinase_II/V-like_cat"/>
</dbReference>
<dbReference type="SUPFAM" id="SSF51445">
    <property type="entry name" value="(Trans)glycosidases"/>
    <property type="match status" value="2"/>
</dbReference>
<evidence type="ECO:0000256" key="7">
    <source>
        <dbReference type="ARBA" id="ARBA00022729"/>
    </source>
</evidence>
<dbReference type="PANTHER" id="PTHR10353">
    <property type="entry name" value="GLYCOSYL HYDROLASE"/>
    <property type="match status" value="1"/>
</dbReference>
<feature type="domain" description="GH18" evidence="20">
    <location>
        <begin position="30"/>
        <end position="405"/>
    </location>
</feature>
<keyword evidence="17" id="KW-1133">Transmembrane helix</keyword>
<evidence type="ECO:0000256" key="5">
    <source>
        <dbReference type="ARBA" id="ARBA00012729"/>
    </source>
</evidence>
<dbReference type="PROSITE" id="PS01095">
    <property type="entry name" value="GH18_1"/>
    <property type="match status" value="1"/>
</dbReference>
<reference evidence="21 22" key="1">
    <citation type="submission" date="2015-04" db="EMBL/GenBank/DDBJ databases">
        <authorList>
            <person name="Syromyatnikov M.Y."/>
            <person name="Popov V.N."/>
        </authorList>
    </citation>
    <scope>NUCLEOTIDE SEQUENCE [LARGE SCALE GENOMIC DNA]</scope>
</reference>
<evidence type="ECO:0000256" key="16">
    <source>
        <dbReference type="SAM" id="MobiDB-lite"/>
    </source>
</evidence>
<dbReference type="EMBL" id="CVRI01000010">
    <property type="protein sequence ID" value="CRK88728.1"/>
    <property type="molecule type" value="Genomic_DNA"/>
</dbReference>
<feature type="region of interest" description="Disordered" evidence="16">
    <location>
        <begin position="479"/>
        <end position="538"/>
    </location>
</feature>
<feature type="compositionally biased region" description="Low complexity" evidence="16">
    <location>
        <begin position="442"/>
        <end position="458"/>
    </location>
</feature>
<evidence type="ECO:0000256" key="3">
    <source>
        <dbReference type="ARBA" id="ARBA00010838"/>
    </source>
</evidence>
<dbReference type="InterPro" id="IPR001579">
    <property type="entry name" value="Glyco_hydro_18_chit_AS"/>
</dbReference>
<evidence type="ECO:0000256" key="1">
    <source>
        <dbReference type="ARBA" id="ARBA00000822"/>
    </source>
</evidence>
<evidence type="ECO:0000256" key="4">
    <source>
        <dbReference type="ARBA" id="ARBA00011738"/>
    </source>
</evidence>
<keyword evidence="13 15" id="KW-0326">Glycosidase</keyword>
<evidence type="ECO:0000313" key="22">
    <source>
        <dbReference type="Proteomes" id="UP000183832"/>
    </source>
</evidence>
<feature type="signal peptide" evidence="18">
    <location>
        <begin position="1"/>
        <end position="26"/>
    </location>
</feature>
<dbReference type="Proteomes" id="UP000183832">
    <property type="component" value="Unassembled WGS sequence"/>
</dbReference>
<evidence type="ECO:0000256" key="6">
    <source>
        <dbReference type="ARBA" id="ARBA00022669"/>
    </source>
</evidence>
<dbReference type="AlphaFoldDB" id="A0A1J1HKY8"/>
<dbReference type="PROSITE" id="PS51910">
    <property type="entry name" value="GH18_2"/>
    <property type="match status" value="1"/>
</dbReference>
<keyword evidence="10" id="KW-1015">Disulfide bond</keyword>
<dbReference type="GO" id="GO:0006032">
    <property type="term" value="P:chitin catabolic process"/>
    <property type="evidence" value="ECO:0007669"/>
    <property type="project" value="UniProtKB-KW"/>
</dbReference>
<evidence type="ECO:0000256" key="15">
    <source>
        <dbReference type="RuleBase" id="RU000489"/>
    </source>
</evidence>
<evidence type="ECO:0000256" key="18">
    <source>
        <dbReference type="SAM" id="SignalP"/>
    </source>
</evidence>
<dbReference type="PRINTS" id="PR00131">
    <property type="entry name" value="GLHYDRLASE1"/>
</dbReference>
<dbReference type="InterPro" id="IPR002557">
    <property type="entry name" value="Chitin-bd_dom"/>
</dbReference>
<evidence type="ECO:0000256" key="14">
    <source>
        <dbReference type="ARBA" id="ARBA00023326"/>
    </source>
</evidence>
<keyword evidence="11" id="KW-0325">Glycoprotein</keyword>
<dbReference type="GO" id="GO:0005576">
    <property type="term" value="C:extracellular region"/>
    <property type="evidence" value="ECO:0007669"/>
    <property type="project" value="InterPro"/>
</dbReference>
<dbReference type="GO" id="GO:0008061">
    <property type="term" value="F:chitin binding"/>
    <property type="evidence" value="ECO:0007669"/>
    <property type="project" value="UniProtKB-KW"/>
</dbReference>
<keyword evidence="9" id="KW-0146">Chitin degradation</keyword>
<keyword evidence="6" id="KW-0147">Chitin-binding</keyword>
<dbReference type="FunFam" id="3.20.20.80:FF:000144">
    <property type="entry name" value="Chitinase"/>
    <property type="match status" value="1"/>
</dbReference>
<dbReference type="EC" id="3.2.1.14" evidence="5"/>
<keyword evidence="12" id="KW-0119">Carbohydrate metabolism</keyword>
<dbReference type="InterPro" id="IPR036508">
    <property type="entry name" value="Chitin-bd_dom_sf"/>
</dbReference>
<feature type="compositionally biased region" description="Low complexity" evidence="16">
    <location>
        <begin position="491"/>
        <end position="507"/>
    </location>
</feature>
<dbReference type="InterPro" id="IPR001360">
    <property type="entry name" value="Glyco_hydro_1"/>
</dbReference>
<keyword evidence="22" id="KW-1185">Reference proteome</keyword>
<feature type="chain" id="PRO_5012565863" description="chitinase" evidence="18">
    <location>
        <begin position="27"/>
        <end position="1151"/>
    </location>
</feature>
<dbReference type="Gene3D" id="3.10.50.10">
    <property type="match status" value="1"/>
</dbReference>
<evidence type="ECO:0000256" key="8">
    <source>
        <dbReference type="ARBA" id="ARBA00022801"/>
    </source>
</evidence>
<evidence type="ECO:0000256" key="13">
    <source>
        <dbReference type="ARBA" id="ARBA00023295"/>
    </source>
</evidence>
<dbReference type="GO" id="GO:0008843">
    <property type="term" value="F:endochitinase activity"/>
    <property type="evidence" value="ECO:0007669"/>
    <property type="project" value="UniProtKB-EC"/>
</dbReference>
<comment type="catalytic activity">
    <reaction evidence="1">
        <text>Random endo-hydrolysis of N-acetyl-beta-D-glucosaminide (1-&gt;4)-beta-linkages in chitin and chitodextrins.</text>
        <dbReference type="EC" id="3.2.1.14"/>
    </reaction>
</comment>
<keyword evidence="14" id="KW-0624">Polysaccharide degradation</keyword>
<evidence type="ECO:0000313" key="21">
    <source>
        <dbReference type="EMBL" id="CRK88728.1"/>
    </source>
</evidence>
<feature type="compositionally biased region" description="Basic residues" evidence="16">
    <location>
        <begin position="481"/>
        <end position="490"/>
    </location>
</feature>
<feature type="domain" description="Chitin-binding type-2" evidence="19">
    <location>
        <begin position="528"/>
        <end position="588"/>
    </location>
</feature>
<dbReference type="Pfam" id="PF00704">
    <property type="entry name" value="Glyco_hydro_18"/>
    <property type="match status" value="1"/>
</dbReference>
<dbReference type="InterPro" id="IPR001223">
    <property type="entry name" value="Glyco_hydro18_cat"/>
</dbReference>
<dbReference type="PROSITE" id="PS50940">
    <property type="entry name" value="CHIT_BIND_II"/>
    <property type="match status" value="1"/>
</dbReference>
<proteinExistence type="inferred from homology"/>
<protein>
    <recommendedName>
        <fullName evidence="5">chitinase</fullName>
        <ecNumber evidence="5">3.2.1.14</ecNumber>
    </recommendedName>
</protein>
<feature type="transmembrane region" description="Helical" evidence="17">
    <location>
        <begin position="656"/>
        <end position="682"/>
    </location>
</feature>
<dbReference type="OrthoDB" id="73875at2759"/>
<keyword evidence="7 18" id="KW-0732">Signal</keyword>
<evidence type="ECO:0000259" key="20">
    <source>
        <dbReference type="PROSITE" id="PS51910"/>
    </source>
</evidence>
<dbReference type="Gene3D" id="3.20.20.80">
    <property type="entry name" value="Glycosidases"/>
    <property type="match status" value="3"/>
</dbReference>
<gene>
    <name evidence="21" type="primary">putative Endochitinase</name>
    <name evidence="21" type="ORF">CLUMA_CG002628</name>
</gene>
<dbReference type="FunFam" id="3.20.20.80:FF:000013">
    <property type="entry name" value="lactase-phlorizin hydrolase"/>
    <property type="match status" value="1"/>
</dbReference>